<feature type="region of interest" description="Disordered" evidence="2">
    <location>
        <begin position="338"/>
        <end position="358"/>
    </location>
</feature>
<keyword evidence="5" id="KW-1185">Reference proteome</keyword>
<dbReference type="Pfam" id="PF08317">
    <property type="entry name" value="Spc7"/>
    <property type="match status" value="1"/>
</dbReference>
<dbReference type="PANTHER" id="PTHR28260">
    <property type="entry name" value="SPINDLE POLE BODY COMPONENT SPC105"/>
    <property type="match status" value="1"/>
</dbReference>
<name>A0A507FCJ6_9FUNG</name>
<feature type="compositionally biased region" description="Acidic residues" evidence="2">
    <location>
        <begin position="158"/>
        <end position="168"/>
    </location>
</feature>
<dbReference type="PANTHER" id="PTHR28260:SF1">
    <property type="entry name" value="SPINDLE POLE BODY COMPONENT SPC105"/>
    <property type="match status" value="1"/>
</dbReference>
<comment type="caution">
    <text evidence="4">The sequence shown here is derived from an EMBL/GenBank/DDBJ whole genome shotgun (WGS) entry which is preliminary data.</text>
</comment>
<feature type="domain" description="Spc7 kinetochore protein" evidence="3">
    <location>
        <begin position="802"/>
        <end position="1122"/>
    </location>
</feature>
<dbReference type="GO" id="GO:0034501">
    <property type="term" value="P:protein localization to kinetochore"/>
    <property type="evidence" value="ECO:0007669"/>
    <property type="project" value="TreeGrafter"/>
</dbReference>
<evidence type="ECO:0000256" key="1">
    <source>
        <dbReference type="SAM" id="Coils"/>
    </source>
</evidence>
<feature type="compositionally biased region" description="Low complexity" evidence="2">
    <location>
        <begin position="637"/>
        <end position="648"/>
    </location>
</feature>
<reference evidence="4 5" key="1">
    <citation type="journal article" date="2019" name="Sci. Rep.">
        <title>Comparative genomics of chytrid fungi reveal insights into the obligate biotrophic and pathogenic lifestyle of Synchytrium endobioticum.</title>
        <authorList>
            <person name="van de Vossenberg B.T.L.H."/>
            <person name="Warris S."/>
            <person name="Nguyen H.D.T."/>
            <person name="van Gent-Pelzer M.P.E."/>
            <person name="Joly D.L."/>
            <person name="van de Geest H.C."/>
            <person name="Bonants P.J.M."/>
            <person name="Smith D.S."/>
            <person name="Levesque C.A."/>
            <person name="van der Lee T.A.J."/>
        </authorList>
    </citation>
    <scope>NUCLEOTIDE SEQUENCE [LARGE SCALE GENOMIC DNA]</scope>
    <source>
        <strain evidence="4 5">CBS 675.73</strain>
    </source>
</reference>
<feature type="region of interest" description="Disordered" evidence="2">
    <location>
        <begin position="401"/>
        <end position="420"/>
    </location>
</feature>
<feature type="compositionally biased region" description="Basic and acidic residues" evidence="2">
    <location>
        <begin position="236"/>
        <end position="246"/>
    </location>
</feature>
<feature type="compositionally biased region" description="Polar residues" evidence="2">
    <location>
        <begin position="540"/>
        <end position="551"/>
    </location>
</feature>
<feature type="compositionally biased region" description="Polar residues" evidence="2">
    <location>
        <begin position="667"/>
        <end position="679"/>
    </location>
</feature>
<dbReference type="GO" id="GO:0007094">
    <property type="term" value="P:mitotic spindle assembly checkpoint signaling"/>
    <property type="evidence" value="ECO:0007669"/>
    <property type="project" value="TreeGrafter"/>
</dbReference>
<evidence type="ECO:0000256" key="2">
    <source>
        <dbReference type="SAM" id="MobiDB-lite"/>
    </source>
</evidence>
<feature type="compositionally biased region" description="Acidic residues" evidence="2">
    <location>
        <begin position="206"/>
        <end position="217"/>
    </location>
</feature>
<dbReference type="AlphaFoldDB" id="A0A507FCJ6"/>
<evidence type="ECO:0000313" key="4">
    <source>
        <dbReference type="EMBL" id="TPX73465.1"/>
    </source>
</evidence>
<dbReference type="OrthoDB" id="5592879at2759"/>
<sequence length="1275" mass="141295">MDSSTDAQRDKRKSIGRRVSFAPMAHVRLYPKGQGKSGDRDSDSDEDGDGVCDSPIAGLALGQAASLQTRTIPDLSSVRRGSDAFNLRLSLDPANSSEQGDMSICSDSDTSKSVNNSFEVSLKDASLGMRHNGEDSDDDDASRRDSVFPFFNHSAANETEDANDDDMENTAPMELKSPSKIQTSSLSKSLVLQSSPVVIDSREHEEDNEPEDVEMEDSSFVMQEHEADSNMPVKSNSRDKYRHRDSIAPFFGKNTDSDAEDEEEMDSDMASRNEVLPAWRGKFSSSNELDQDSEDMDLSLGASSTAGTDLDSTAKILGSPAPAGAVANPSKYRARDSVAPFFPNIHHEDDQQNQTAENPVNYRARDSIANFFKPCQDEDDLPETKPVNYRSRDSVGTFFPRFDSEDCNSEMGSPAPPVTKANYARDSVAFLFPPKSGDLEDESMDLAEDSSFIQAQNLPIQSGSSLLQDSEAEDSFAESNVQDMELTTFHRNILGTPSQPKMKEMETASSITTPKSSYSQSSSTPKSGRRERSVRATPLHESSQTSSQTERGTGAPTHIDPPPERVASTPKGKSSASRRSGRRTSIHSVSKMHHAFAPHMSSPLSKSKSMPEDPDSEPDSPVRSNSLASKQKLGLDSRASPVRSSPRLASRRSSEAPQQQQQQQSQPITLTRTISASTPKASARKSLSSALVDTPKLANFMKTLASGSKKNRISEAAPVAESLMNEEDNDMDDAGIMDTFNRPSEMFKKALGGKMRASDYKLKEDDMVVQPSEEELAVDQDMPFNSQPSGAVFAQTALAAEADESNGNSEENQEQRMTLNEFLQVTGLHFIDGLSTTLRRETSAFSSNANESGPGALDYTKAACLYQPELVYYESACASLISYVDEGRQTMRMLETDILASTPPLFYEYAAADDMDRDRLQGQLKSLKSLARLKTKEEWYIWRKDMLEPFRVAIGQNVESCGKDLRKICEYQIRLDSVLPAATEHLEGLEKKKDELMKKFNEVRICDPEKVEASEVEHTELSTMLFELPQKIQQQSDFMAKEEMEIERTRAETESMLEEIRLLNAEYEQLCDQMPDDVVGIQDNYRLVQEITGWKVSGHRNEGVTNPCLEFDGFAQISLSLPYRAVPVPEFGGLLMHAAPALLSGISSSDVAEMAHLPKLMNQIEINSSRLKILLGDLDDAARECSISEPEVKHDQLVAVAMFSNFTRNDAPIRFSVEFSFDLKEIVYPYGRIDSSVRIYYGSVSEEQVLRVIASTPRRYDRLRVICKELRQMVE</sequence>
<dbReference type="SMART" id="SM00787">
    <property type="entry name" value="Spc7"/>
    <property type="match status" value="1"/>
</dbReference>
<protein>
    <recommendedName>
        <fullName evidence="3">Spc7 kinetochore protein domain-containing protein</fullName>
    </recommendedName>
</protein>
<feature type="region of interest" description="Disordered" evidence="2">
    <location>
        <begin position="463"/>
        <end position="687"/>
    </location>
</feature>
<keyword evidence="1" id="KW-0175">Coiled coil</keyword>
<feature type="region of interest" description="Disordered" evidence="2">
    <location>
        <begin position="92"/>
        <end position="313"/>
    </location>
</feature>
<evidence type="ECO:0000313" key="5">
    <source>
        <dbReference type="Proteomes" id="UP000320333"/>
    </source>
</evidence>
<feature type="compositionally biased region" description="Low complexity" evidence="2">
    <location>
        <begin position="509"/>
        <end position="526"/>
    </location>
</feature>
<dbReference type="Proteomes" id="UP000320333">
    <property type="component" value="Unassembled WGS sequence"/>
</dbReference>
<feature type="region of interest" description="Disordered" evidence="2">
    <location>
        <begin position="23"/>
        <end position="55"/>
    </location>
</feature>
<organism evidence="4 5">
    <name type="scientific">Chytriomyces confervae</name>
    <dbReference type="NCBI Taxonomy" id="246404"/>
    <lineage>
        <taxon>Eukaryota</taxon>
        <taxon>Fungi</taxon>
        <taxon>Fungi incertae sedis</taxon>
        <taxon>Chytridiomycota</taxon>
        <taxon>Chytridiomycota incertae sedis</taxon>
        <taxon>Chytridiomycetes</taxon>
        <taxon>Chytridiales</taxon>
        <taxon>Chytriomycetaceae</taxon>
        <taxon>Chytriomyces</taxon>
    </lineage>
</organism>
<feature type="compositionally biased region" description="Basic residues" evidence="2">
    <location>
        <begin position="579"/>
        <end position="596"/>
    </location>
</feature>
<accession>A0A507FCJ6</accession>
<gene>
    <name evidence="4" type="ORF">CcCBS67573_g05260</name>
</gene>
<dbReference type="EMBL" id="QEAP01000184">
    <property type="protein sequence ID" value="TPX73465.1"/>
    <property type="molecule type" value="Genomic_DNA"/>
</dbReference>
<dbReference type="GO" id="GO:0000776">
    <property type="term" value="C:kinetochore"/>
    <property type="evidence" value="ECO:0007669"/>
    <property type="project" value="TreeGrafter"/>
</dbReference>
<feature type="compositionally biased region" description="Low complexity" evidence="2">
    <location>
        <begin position="184"/>
        <end position="198"/>
    </location>
</feature>
<feature type="compositionally biased region" description="Low complexity" evidence="2">
    <location>
        <begin position="655"/>
        <end position="666"/>
    </location>
</feature>
<proteinExistence type="predicted"/>
<dbReference type="GO" id="GO:1990758">
    <property type="term" value="P:mitotic sister chromatid biorientation"/>
    <property type="evidence" value="ECO:0007669"/>
    <property type="project" value="TreeGrafter"/>
</dbReference>
<feature type="coiled-coil region" evidence="1">
    <location>
        <begin position="1039"/>
        <end position="1073"/>
    </location>
</feature>
<dbReference type="STRING" id="246404.A0A507FCJ6"/>
<feature type="compositionally biased region" description="Polar residues" evidence="2">
    <location>
        <begin position="93"/>
        <end position="119"/>
    </location>
</feature>
<feature type="compositionally biased region" description="Acidic residues" evidence="2">
    <location>
        <begin position="257"/>
        <end position="267"/>
    </location>
</feature>
<dbReference type="InterPro" id="IPR013253">
    <property type="entry name" value="Spc7_domain"/>
</dbReference>
<dbReference type="InterPro" id="IPR033338">
    <property type="entry name" value="Spc105/Spc7"/>
</dbReference>
<evidence type="ECO:0000259" key="3">
    <source>
        <dbReference type="SMART" id="SM00787"/>
    </source>
</evidence>
<feature type="compositionally biased region" description="Polar residues" evidence="2">
    <location>
        <begin position="301"/>
        <end position="311"/>
    </location>
</feature>